<evidence type="ECO:0000256" key="12">
    <source>
        <dbReference type="ARBA" id="ARBA00023065"/>
    </source>
</evidence>
<keyword evidence="5 19" id="KW-0107">Calcium channel</keyword>
<dbReference type="GO" id="GO:0008331">
    <property type="term" value="F:high voltage-gated calcium channel activity"/>
    <property type="evidence" value="ECO:0007669"/>
    <property type="project" value="TreeGrafter"/>
</dbReference>
<keyword evidence="4 19" id="KW-0109">Calcium transport</keyword>
<evidence type="ECO:0000256" key="5">
    <source>
        <dbReference type="ARBA" id="ARBA00022673"/>
    </source>
</evidence>
<dbReference type="FunFam" id="1.10.238.10:FF:000063">
    <property type="entry name" value="Voltage-dependent N-type calcium channel subunit alpha"/>
    <property type="match status" value="1"/>
</dbReference>
<evidence type="ECO:0000256" key="11">
    <source>
        <dbReference type="ARBA" id="ARBA00022989"/>
    </source>
</evidence>
<dbReference type="FunFam" id="1.20.120.350:FF:000043">
    <property type="entry name" value="Voltage-dependent L-type calcium channel subunit alpha"/>
    <property type="match status" value="1"/>
</dbReference>
<feature type="transmembrane region" description="Helical" evidence="21">
    <location>
        <begin position="1421"/>
        <end position="1446"/>
    </location>
</feature>
<dbReference type="FunFam" id="1.20.120.350:FF:000013">
    <property type="entry name" value="Voltage-dependent N-type calcium channel subunit alpha"/>
    <property type="match status" value="1"/>
</dbReference>
<evidence type="ECO:0000256" key="3">
    <source>
        <dbReference type="ARBA" id="ARBA00022553"/>
    </source>
</evidence>
<evidence type="ECO:0000256" key="8">
    <source>
        <dbReference type="ARBA" id="ARBA00022737"/>
    </source>
</evidence>
<feature type="transmembrane region" description="Helical" evidence="21">
    <location>
        <begin position="1241"/>
        <end position="1259"/>
    </location>
</feature>
<feature type="transmembrane region" description="Helical" evidence="21">
    <location>
        <begin position="281"/>
        <end position="303"/>
    </location>
</feature>
<dbReference type="Gene3D" id="6.10.250.2500">
    <property type="match status" value="1"/>
</dbReference>
<evidence type="ECO:0000256" key="7">
    <source>
        <dbReference type="ARBA" id="ARBA00022723"/>
    </source>
</evidence>
<feature type="binding site" evidence="18">
    <location>
        <position position="733"/>
    </location>
    <ligand>
        <name>Ca(2+)</name>
        <dbReference type="ChEBI" id="CHEBI:29108"/>
    </ligand>
</feature>
<feature type="transmembrane region" description="Helical" evidence="21">
    <location>
        <begin position="679"/>
        <end position="701"/>
    </location>
</feature>
<feature type="compositionally biased region" description="Basic and acidic residues" evidence="20">
    <location>
        <begin position="108"/>
        <end position="121"/>
    </location>
</feature>
<dbReference type="GeneID" id="117575672"/>
<dbReference type="GO" id="GO:0016324">
    <property type="term" value="C:apical plasma membrane"/>
    <property type="evidence" value="ECO:0007669"/>
    <property type="project" value="UniProtKB-ARBA"/>
</dbReference>
<dbReference type="Gene3D" id="1.10.238.10">
    <property type="entry name" value="EF-hand"/>
    <property type="match status" value="1"/>
</dbReference>
<feature type="transmembrane region" description="Helical" evidence="21">
    <location>
        <begin position="1211"/>
        <end position="1229"/>
    </location>
</feature>
<feature type="transmembrane region" description="Helical" evidence="21">
    <location>
        <begin position="919"/>
        <end position="940"/>
    </location>
</feature>
<feature type="transmembrane region" description="Helical" evidence="21">
    <location>
        <begin position="1130"/>
        <end position="1155"/>
    </location>
</feature>
<reference evidence="24" key="1">
    <citation type="submission" date="2025-08" db="UniProtKB">
        <authorList>
            <consortium name="RefSeq"/>
        </authorList>
    </citation>
    <scope>IDENTIFICATION</scope>
    <source>
        <strain evidence="24">15112-1751.03</strain>
        <tissue evidence="24">Whole Adult</tissue>
    </source>
</reference>
<feature type="compositionally biased region" description="Low complexity" evidence="20">
    <location>
        <begin position="43"/>
        <end position="52"/>
    </location>
</feature>
<dbReference type="Proteomes" id="UP000515160">
    <property type="component" value="Chromosome X"/>
</dbReference>
<keyword evidence="14" id="KW-0325">Glycoprotein</keyword>
<dbReference type="Pfam" id="PF16905">
    <property type="entry name" value="GPHH"/>
    <property type="match status" value="1"/>
</dbReference>
<dbReference type="InterPro" id="IPR005821">
    <property type="entry name" value="Ion_trans_dom"/>
</dbReference>
<evidence type="ECO:0000256" key="9">
    <source>
        <dbReference type="ARBA" id="ARBA00022837"/>
    </source>
</evidence>
<evidence type="ECO:0000259" key="22">
    <source>
        <dbReference type="PROSITE" id="PS50222"/>
    </source>
</evidence>
<dbReference type="GO" id="GO:0005509">
    <property type="term" value="F:calcium ion binding"/>
    <property type="evidence" value="ECO:0007669"/>
    <property type="project" value="InterPro"/>
</dbReference>
<keyword evidence="9 18" id="KW-0106">Calcium</keyword>
<feature type="transmembrane region" description="Helical" evidence="21">
    <location>
        <begin position="584"/>
        <end position="602"/>
    </location>
</feature>
<evidence type="ECO:0000256" key="15">
    <source>
        <dbReference type="ARBA" id="ARBA00023303"/>
    </source>
</evidence>
<dbReference type="PANTHER" id="PTHR45628">
    <property type="entry name" value="VOLTAGE-DEPENDENT CALCIUM CHANNEL TYPE A SUBUNIT ALPHA-1"/>
    <property type="match status" value="1"/>
</dbReference>
<evidence type="ECO:0000256" key="13">
    <source>
        <dbReference type="ARBA" id="ARBA00023136"/>
    </source>
</evidence>
<dbReference type="GO" id="GO:0007268">
    <property type="term" value="P:chemical synaptic transmission"/>
    <property type="evidence" value="ECO:0007669"/>
    <property type="project" value="TreeGrafter"/>
</dbReference>
<sequence length="1794" mass="203776">MLGGVGVRRRRSSSPMTRLTNSNVFSLDDNIAIIGDGITRSCGPSSGPPSTGKLRHSATGRGNESFPLVQTRLNLGDIMLEAAQEAVLAGHQQDSLGGGHLGRKGAHRLADRMGGPKKEENPPGGGPTSLFILTEDNPIRKYTRFIIEWPPFEYAVLLTIIANCVVLALEEHLPESDKTVLAQKLEKTEAYFICIFCVEASLKIIALGLVLHKHSYLRNIWNIMDFFVVVTGFVTLYPNLGPEVDLRTLRAIRVLRPLKLVSGIPSLQVVLKSIIKAMAPLLQIGLLVLFAIVIFAIIGLEFYSGTLHKTCYSLEDPNKLVKEGEVETPCNSDNILEKAGGSFVCNNATSMCLDKWDGPNQGITSFDNIGFAMLTVFQCITMEGWTAILYWTNDALGSSFNWIYFVPLIVIGSFFMLNLVLGVLSGEFAKEREKVENRQEFLKLRRQQQLERELNGYVEWICKAEEVILAEERTTEEEKMHIMEARRRNAAKRKKLKSLGKSKSTDTEEEEAEEDYGDDGYLKTRSKPQGSCTGFWRAEKRFRFWIRHTVKTQWFYWFVIVLVFLNTVCVAVEHYGQPTFLTEFLYYAEFIFLGLFMSEMFIKMYALGPRIYFESSFNRFDCVVISGSIFEVIWSEVKGGSFGLSVLRALRLLRIFKVTKYWSSLRNLVISLLNSMRSIISLLFLLFLFILIFALLGMQLFGGQFNLPGGTPETNFNTFPIALLTVFQILTGEDWNEVMYQGIISQGGAKKGMIYSIYFIVLVLFGNYTLLNVFLAIAVDNLANAQELTAAEEEQVEEDKEKQLQELEKEMEALQGDGVHLENGEGTVATSKGKGKKKVEEKKEEEEVTEGPKPMLPYSSMFILSPTNPIRRGAHWVVNLPYFDFFIMVVISMSSIALAAEDPVRENSRRNEILNYFDYAFTGVFTIEMLLKIVDLGVILHPGSYLREFWNIMDAVVVICAAVSFGFDMSGSSAGQNLSTIKSLRVLRVLRPLKTIKRVPKLKAVFDCVVNSLKNVVNILIVYILFQFIFSVIGVQLFNGKFFYCTDESKHTSEECQGSYFKYEEDELLPKQERRVWKPRSFHYDNVAAAMLTLFAVQTGEGWPQVLQHSMAATYEDRGPIQNFRIEMSIFYIVYFIVFPFFFVNIFVALIIITFQEQGEAELQDGEIDKNQKSCIDFTIGARPLERYMPKNRNTFKYKVWRIVVSTPFEYFIMMLIVFNTLLLMMKYHNQGKMYEQSLKYINMGFTGMFSVETVLKIIGFGVKNFFKDPWNIFDLITVLGSIVDALWMEFGSNSINVGFLRLFRAARLIKLLRQGYTIRILLWTFVQSFKALPYVCLLIAMLFFIYAIIGMQVFGNIKLGTLENSITRHNNFQSFIQGVMLLFRCATGEAWPNIMLACLKGKACDDDAEKGAGEYCGSTLAYAYFVSFIFFCSFLMLNLFVAVIMDNFDYLTRDSSILGAHHLDEFVRIWAEYDPNATGRIHYTEMYDMLKNMDPPLGFGNKCPNRLAYKKLIRMNMPLDDELRVQFTTTLFALIRENLSIKMRAPEEMDQADMELRETITNIWPLQAKKMLNLLVPPIDQLNKGKLSVGKIYAGFLILESWRNTRFGQIDSGMPRKKPEDDDDRKYSPTAVEEPKQSFFNCLLDMAALDKGGSRQGSISFEQNGEGAANSQTHLLTSTHHANGDVEHNSLATLARRTTIRKRSVRNKKVNKFDKLQAMLELQDASRHPSQESLTGADAGHLHPGHSYMNGHRHSPSLRWHPCAAQLPDASLSEGWHWATPTTDSKQTVDIAA</sequence>
<keyword evidence="13 21" id="KW-0472">Membrane</keyword>
<comment type="subcellular location">
    <subcellularLocation>
        <location evidence="1 19">Membrane</location>
        <topology evidence="1 19">Multi-pass membrane protein</topology>
    </subcellularLocation>
</comment>
<evidence type="ECO:0000256" key="21">
    <source>
        <dbReference type="SAM" id="Phobius"/>
    </source>
</evidence>
<comment type="similarity">
    <text evidence="16 19">Belongs to the calcium channel alpha-1 subunit (TC 1.A.1.11) family.</text>
</comment>
<feature type="binding site" evidence="18">
    <location>
        <position position="1101"/>
    </location>
    <ligand>
        <name>Ca(2+)</name>
        <dbReference type="ChEBI" id="CHEBI:29108"/>
    </ligand>
</feature>
<dbReference type="Pfam" id="PF00520">
    <property type="entry name" value="Ion_trans"/>
    <property type="match status" value="4"/>
</dbReference>
<dbReference type="GO" id="GO:0005891">
    <property type="term" value="C:voltage-gated calcium channel complex"/>
    <property type="evidence" value="ECO:0007669"/>
    <property type="project" value="InterPro"/>
</dbReference>
<feature type="transmembrane region" description="Helical" evidence="21">
    <location>
        <begin position="223"/>
        <end position="240"/>
    </location>
</feature>
<keyword evidence="11 21" id="KW-1133">Transmembrane helix</keyword>
<gene>
    <name evidence="24" type="primary">LOC117575672</name>
</gene>
<feature type="region of interest" description="Disordered" evidence="20">
    <location>
        <begin position="1"/>
        <end position="20"/>
    </location>
</feature>
<keyword evidence="10 19" id="KW-0851">Voltage-gated channel</keyword>
<feature type="transmembrane region" description="Helical" evidence="21">
    <location>
        <begin position="1332"/>
        <end position="1350"/>
    </location>
</feature>
<dbReference type="FunFam" id="1.20.120.350:FF:000001">
    <property type="entry name" value="Voltage-dependent L-type calcium channel subunit alpha"/>
    <property type="match status" value="1"/>
</dbReference>
<feature type="transmembrane region" description="Helical" evidence="21">
    <location>
        <begin position="880"/>
        <end position="899"/>
    </location>
</feature>
<keyword evidence="2" id="KW-0813">Transport</keyword>
<feature type="binding site" evidence="18">
    <location>
        <position position="383"/>
    </location>
    <ligand>
        <name>Ca(2+)</name>
        <dbReference type="ChEBI" id="CHEBI:29108"/>
    </ligand>
</feature>
<dbReference type="Gene3D" id="1.20.120.350">
    <property type="entry name" value="Voltage-gated potassium channels. Chain C"/>
    <property type="match status" value="4"/>
</dbReference>
<dbReference type="Pfam" id="PF08763">
    <property type="entry name" value="Ca_chan_IQ"/>
    <property type="match status" value="1"/>
</dbReference>
<organism evidence="23 24">
    <name type="scientific">Drosophila albomicans</name>
    <name type="common">Fruit fly</name>
    <dbReference type="NCBI Taxonomy" id="7291"/>
    <lineage>
        <taxon>Eukaryota</taxon>
        <taxon>Metazoa</taxon>
        <taxon>Ecdysozoa</taxon>
        <taxon>Arthropoda</taxon>
        <taxon>Hexapoda</taxon>
        <taxon>Insecta</taxon>
        <taxon>Pterygota</taxon>
        <taxon>Neoptera</taxon>
        <taxon>Endopterygota</taxon>
        <taxon>Diptera</taxon>
        <taxon>Brachycera</taxon>
        <taxon>Muscomorpha</taxon>
        <taxon>Ephydroidea</taxon>
        <taxon>Drosophilidae</taxon>
        <taxon>Drosophila</taxon>
    </lineage>
</organism>
<feature type="domain" description="EF-hand" evidence="22">
    <location>
        <begin position="1462"/>
        <end position="1497"/>
    </location>
</feature>
<dbReference type="PANTHER" id="PTHR45628:SF7">
    <property type="entry name" value="VOLTAGE-DEPENDENT CALCIUM CHANNEL TYPE A SUBUNIT ALPHA-1"/>
    <property type="match status" value="1"/>
</dbReference>
<evidence type="ECO:0000256" key="17">
    <source>
        <dbReference type="ARBA" id="ARBA00069462"/>
    </source>
</evidence>
<keyword evidence="23" id="KW-1185">Reference proteome</keyword>
<keyword evidence="15" id="KW-0407">Ion channel</keyword>
<dbReference type="PRINTS" id="PR00167">
    <property type="entry name" value="CACHANNEL"/>
</dbReference>
<feature type="transmembrane region" description="Helical" evidence="21">
    <location>
        <begin position="949"/>
        <end position="967"/>
    </location>
</feature>
<dbReference type="GO" id="GO:0009582">
    <property type="term" value="P:detection of abiotic stimulus"/>
    <property type="evidence" value="ECO:0007669"/>
    <property type="project" value="UniProtKB-ARBA"/>
</dbReference>
<dbReference type="SMART" id="SM01062">
    <property type="entry name" value="Ca_chan_IQ"/>
    <property type="match status" value="1"/>
</dbReference>
<proteinExistence type="inferred from homology"/>
<keyword evidence="7 18" id="KW-0479">Metal-binding</keyword>
<dbReference type="GO" id="GO:0042045">
    <property type="term" value="P:epithelial fluid transport"/>
    <property type="evidence" value="ECO:0007669"/>
    <property type="project" value="UniProtKB-ARBA"/>
</dbReference>
<keyword evidence="12" id="KW-0406">Ion transport</keyword>
<feature type="region of interest" description="Disordered" evidence="20">
    <location>
        <begin position="94"/>
        <end position="130"/>
    </location>
</feature>
<dbReference type="FunFam" id="1.10.287.70:FF:000068">
    <property type="entry name" value="Voltage-dependent N-type calcium channel subunit alpha"/>
    <property type="match status" value="1"/>
</dbReference>
<dbReference type="Gene3D" id="1.10.287.70">
    <property type="match status" value="4"/>
</dbReference>
<evidence type="ECO:0000256" key="1">
    <source>
        <dbReference type="ARBA" id="ARBA00004141"/>
    </source>
</evidence>
<feature type="region of interest" description="Disordered" evidence="20">
    <location>
        <begin position="1725"/>
        <end position="1755"/>
    </location>
</feature>
<feature type="transmembrane region" description="Helical" evidence="21">
    <location>
        <begin position="369"/>
        <end position="390"/>
    </location>
</feature>
<dbReference type="GO" id="GO:0016322">
    <property type="term" value="P:neuron remodeling"/>
    <property type="evidence" value="ECO:0007669"/>
    <property type="project" value="UniProtKB-ARBA"/>
</dbReference>
<keyword evidence="6 21" id="KW-0812">Transmembrane</keyword>
<dbReference type="RefSeq" id="XP_051864681.1">
    <property type="nucleotide sequence ID" value="XM_052008721.1"/>
</dbReference>
<dbReference type="InterPro" id="IPR002077">
    <property type="entry name" value="VDCCAlpha1"/>
</dbReference>
<feature type="region of interest" description="Disordered" evidence="20">
    <location>
        <begin position="39"/>
        <end position="63"/>
    </location>
</feature>
<feature type="transmembrane region" description="Helical" evidence="21">
    <location>
        <begin position="755"/>
        <end position="779"/>
    </location>
</feature>
<evidence type="ECO:0000256" key="6">
    <source>
        <dbReference type="ARBA" id="ARBA00022692"/>
    </source>
</evidence>
<dbReference type="InterPro" id="IPR027359">
    <property type="entry name" value="Volt_channel_dom_sf"/>
</dbReference>
<evidence type="ECO:0000313" key="23">
    <source>
        <dbReference type="Proteomes" id="UP000515160"/>
    </source>
</evidence>
<feature type="transmembrane region" description="Helical" evidence="21">
    <location>
        <begin position="1271"/>
        <end position="1288"/>
    </location>
</feature>
<accession>A0A9C6TBB0</accession>
<dbReference type="PROSITE" id="PS50222">
    <property type="entry name" value="EF_HAND_2"/>
    <property type="match status" value="1"/>
</dbReference>
<evidence type="ECO:0000256" key="18">
    <source>
        <dbReference type="PIRSR" id="PIRSR602077-1"/>
    </source>
</evidence>
<dbReference type="FunFam" id="1.10.287.70:FF:000007">
    <property type="entry name" value="Voltage-dependent L-type calcium channel subunit alpha"/>
    <property type="match status" value="1"/>
</dbReference>
<evidence type="ECO:0000256" key="16">
    <source>
        <dbReference type="ARBA" id="ARBA00061395"/>
    </source>
</evidence>
<dbReference type="GO" id="GO:0098703">
    <property type="term" value="P:calcium ion import across plasma membrane"/>
    <property type="evidence" value="ECO:0007669"/>
    <property type="project" value="TreeGrafter"/>
</dbReference>
<dbReference type="InterPro" id="IPR002048">
    <property type="entry name" value="EF_hand_dom"/>
</dbReference>
<dbReference type="InterPro" id="IPR050599">
    <property type="entry name" value="VDCC_alpha-1_subunit"/>
</dbReference>
<dbReference type="CTD" id="12285"/>
<feature type="compositionally biased region" description="Acidic residues" evidence="20">
    <location>
        <begin position="507"/>
        <end position="518"/>
    </location>
</feature>
<evidence type="ECO:0000256" key="2">
    <source>
        <dbReference type="ARBA" id="ARBA00022448"/>
    </source>
</evidence>
<protein>
    <recommendedName>
        <fullName evidence="17">Voltage-dependent calcium channel type A subunit alpha-1</fullName>
    </recommendedName>
</protein>
<dbReference type="InterPro" id="IPR031649">
    <property type="entry name" value="GPHH_dom"/>
</dbReference>
<feature type="transmembrane region" description="Helical" evidence="21">
    <location>
        <begin position="190"/>
        <end position="211"/>
    </location>
</feature>
<feature type="transmembrane region" description="Helical" evidence="21">
    <location>
        <begin position="1016"/>
        <end position="1038"/>
    </location>
</feature>
<dbReference type="GO" id="GO:0019722">
    <property type="term" value="P:calcium-mediated signaling"/>
    <property type="evidence" value="ECO:0007669"/>
    <property type="project" value="UniProtKB-ARBA"/>
</dbReference>
<feature type="region of interest" description="Disordered" evidence="20">
    <location>
        <begin position="822"/>
        <end position="851"/>
    </location>
</feature>
<dbReference type="FunFam" id="1.20.120.350:FF:000011">
    <property type="entry name" value="Voltage-dependent N-type calcium channel subunit alpha"/>
    <property type="match status" value="1"/>
</dbReference>
<dbReference type="SUPFAM" id="SSF81324">
    <property type="entry name" value="Voltage-gated potassium channels"/>
    <property type="match status" value="4"/>
</dbReference>
<dbReference type="OrthoDB" id="431720at2759"/>
<dbReference type="InterPro" id="IPR014873">
    <property type="entry name" value="VDCC_a1su_IQ"/>
</dbReference>
<dbReference type="GO" id="GO:0050906">
    <property type="term" value="P:detection of stimulus involved in sensory perception"/>
    <property type="evidence" value="ECO:0007669"/>
    <property type="project" value="UniProtKB-ARBA"/>
</dbReference>
<dbReference type="GO" id="GO:0009581">
    <property type="term" value="P:detection of external stimulus"/>
    <property type="evidence" value="ECO:0007669"/>
    <property type="project" value="UniProtKB-ARBA"/>
</dbReference>
<feature type="region of interest" description="Disordered" evidence="20">
    <location>
        <begin position="1610"/>
        <end position="1632"/>
    </location>
</feature>
<feature type="region of interest" description="Disordered" evidence="20">
    <location>
        <begin position="493"/>
        <end position="529"/>
    </location>
</feature>
<evidence type="ECO:0000256" key="10">
    <source>
        <dbReference type="ARBA" id="ARBA00022882"/>
    </source>
</evidence>
<dbReference type="FunFam" id="1.10.287.70:FF:000059">
    <property type="entry name" value="Voltage-dependent N-type calcium channel subunit alpha"/>
    <property type="match status" value="1"/>
</dbReference>
<evidence type="ECO:0000256" key="14">
    <source>
        <dbReference type="ARBA" id="ARBA00023180"/>
    </source>
</evidence>
<dbReference type="GO" id="GO:0016323">
    <property type="term" value="C:basolateral plasma membrane"/>
    <property type="evidence" value="ECO:0007669"/>
    <property type="project" value="UniProtKB-ARBA"/>
</dbReference>
<evidence type="ECO:0000313" key="24">
    <source>
        <dbReference type="RefSeq" id="XP_051864681.1"/>
    </source>
</evidence>
<keyword evidence="8" id="KW-0677">Repeat</keyword>
<feature type="transmembrane region" description="Helical" evidence="21">
    <location>
        <begin position="402"/>
        <end position="424"/>
    </location>
</feature>
<feature type="transmembrane region" description="Helical" evidence="21">
    <location>
        <begin position="554"/>
        <end position="572"/>
    </location>
</feature>
<dbReference type="GO" id="GO:0098793">
    <property type="term" value="C:presynapse"/>
    <property type="evidence" value="ECO:0007669"/>
    <property type="project" value="UniProtKB-ARBA"/>
</dbReference>
<evidence type="ECO:0000256" key="19">
    <source>
        <dbReference type="RuleBase" id="RU003808"/>
    </source>
</evidence>
<keyword evidence="3" id="KW-0597">Phosphoprotein</keyword>
<feature type="transmembrane region" description="Helical" evidence="21">
    <location>
        <begin position="151"/>
        <end position="170"/>
    </location>
</feature>
<evidence type="ECO:0000256" key="20">
    <source>
        <dbReference type="SAM" id="MobiDB-lite"/>
    </source>
</evidence>
<feature type="compositionally biased region" description="Basic and acidic residues" evidence="20">
    <location>
        <begin position="1618"/>
        <end position="1628"/>
    </location>
</feature>
<name>A0A9C6TBB0_DROAB</name>
<evidence type="ECO:0000256" key="4">
    <source>
        <dbReference type="ARBA" id="ARBA00022568"/>
    </source>
</evidence>